<comment type="similarity">
    <text evidence="4">Belongs to the cyclic nucleotide phosphodiesterase class-III family.</text>
</comment>
<evidence type="ECO:0000313" key="7">
    <source>
        <dbReference type="Proteomes" id="UP000835287"/>
    </source>
</evidence>
<keyword evidence="1" id="KW-0479">Metal-binding</keyword>
<evidence type="ECO:0000313" key="6">
    <source>
        <dbReference type="EMBL" id="CAE6686595.1"/>
    </source>
</evidence>
<sequence length="543" mass="60489">MKTLVVHISDIHLDKASGHLFSRADKIVEAALSAVETYDEVHIVATGDLINRGDVSQFSSAASFINSIAEGVERLRGIRPLVITCPGNHDCDFSGDQSVRDVLLKAVSTADASDGVISQIGSVLNKYFETEQQLSPSISRLSQWHSEVHSKAIKYVILNSSLTSSVSEKPGQLYMPLPSSDESPLLEGQRTVYLMHHPFNWLQQDNARQLAQHAASHADLFLMGHEHISWAISTKELYEGSAITYFKAHVLNDTGDIDNSAFQTITLDSEEGFFARSFKWSAGRYVRWDEKSSREYHPWPSQDGSKKLAFLDVYFQELISVGANFTHRRKSQLTLPDIFVWPSLRRAVASAKVQVSAIEGNELSSEEILAQHSEFSNFIVIRGGEQSGKTALSKVLATGFARKGIYPLLLTAANVSSWREKSLNERLDAMISTAYGKSCRDDYRQLDASRKVLIIDDFDLSQVTKGYFEGLRALKSHFGKIILFLDSYPGLEVALNEFLLDESFVDSEVFDILDASPGNRLSLIEKWIAIGAQDPDQEEQKVT</sequence>
<evidence type="ECO:0000256" key="1">
    <source>
        <dbReference type="ARBA" id="ARBA00022723"/>
    </source>
</evidence>
<organism evidence="6 7">
    <name type="scientific">Xanthomonas arboricola pv. corylina</name>
    <dbReference type="NCBI Taxonomy" id="487821"/>
    <lineage>
        <taxon>Bacteria</taxon>
        <taxon>Pseudomonadati</taxon>
        <taxon>Pseudomonadota</taxon>
        <taxon>Gammaproteobacteria</taxon>
        <taxon>Lysobacterales</taxon>
        <taxon>Lysobacteraceae</taxon>
        <taxon>Xanthomonas</taxon>
    </lineage>
</organism>
<gene>
    <name evidence="6" type="primary">cpdA_1</name>
    <name evidence="6" type="ORF">XAC301_00630</name>
</gene>
<dbReference type="PANTHER" id="PTHR42988:SF2">
    <property type="entry name" value="CYCLIC NUCLEOTIDE PHOSPHODIESTERASE CBUA0032-RELATED"/>
    <property type="match status" value="1"/>
</dbReference>
<dbReference type="InterPro" id="IPR004843">
    <property type="entry name" value="Calcineurin-like_PHP"/>
</dbReference>
<evidence type="ECO:0000259" key="5">
    <source>
        <dbReference type="Pfam" id="PF00149"/>
    </source>
</evidence>
<dbReference type="RefSeq" id="WP_275544328.1">
    <property type="nucleotide sequence ID" value="NZ_HG992338.1"/>
</dbReference>
<dbReference type="SUPFAM" id="SSF56300">
    <property type="entry name" value="Metallo-dependent phosphatases"/>
    <property type="match status" value="1"/>
</dbReference>
<dbReference type="InterPro" id="IPR050884">
    <property type="entry name" value="CNP_phosphodiesterase-III"/>
</dbReference>
<accession>A0ABM8QAL1</accession>
<dbReference type="PANTHER" id="PTHR42988">
    <property type="entry name" value="PHOSPHOHYDROLASE"/>
    <property type="match status" value="1"/>
</dbReference>
<evidence type="ECO:0000256" key="2">
    <source>
        <dbReference type="ARBA" id="ARBA00022801"/>
    </source>
</evidence>
<dbReference type="EMBL" id="HG992338">
    <property type="protein sequence ID" value="CAE6686611.1"/>
    <property type="molecule type" value="Genomic_DNA"/>
</dbReference>
<keyword evidence="2" id="KW-0378">Hydrolase</keyword>
<dbReference type="Proteomes" id="UP000835287">
    <property type="component" value="Chromosome"/>
</dbReference>
<dbReference type="InterPro" id="IPR029052">
    <property type="entry name" value="Metallo-depent_PP-like"/>
</dbReference>
<protein>
    <submittedName>
        <fullName evidence="6">3',5'-cyclic adenosine monophosphate phosphodiesterase CpdA</fullName>
    </submittedName>
</protein>
<dbReference type="Pfam" id="PF00149">
    <property type="entry name" value="Metallophos"/>
    <property type="match status" value="1"/>
</dbReference>
<keyword evidence="3" id="KW-0408">Iron</keyword>
<reference evidence="6 7" key="1">
    <citation type="submission" date="2021-02" db="EMBL/GenBank/DDBJ databases">
        <authorList>
            <person name="Pothier F. J."/>
        </authorList>
    </citation>
    <scope>NUCLEOTIDE SEQUENCE [LARGE SCALE GENOMIC DNA]</scope>
    <source>
        <strain evidence="6 7">301</strain>
    </source>
</reference>
<feature type="domain" description="Calcineurin-like phosphoesterase" evidence="5">
    <location>
        <begin position="5"/>
        <end position="228"/>
    </location>
</feature>
<proteinExistence type="inferred from homology"/>
<keyword evidence="7" id="KW-1185">Reference proteome</keyword>
<dbReference type="Gene3D" id="3.60.21.10">
    <property type="match status" value="1"/>
</dbReference>
<evidence type="ECO:0000256" key="4">
    <source>
        <dbReference type="ARBA" id="ARBA00025742"/>
    </source>
</evidence>
<dbReference type="EMBL" id="HG992338">
    <property type="protein sequence ID" value="CAE6686595.1"/>
    <property type="molecule type" value="Genomic_DNA"/>
</dbReference>
<name>A0ABM8QAL1_9XANT</name>
<evidence type="ECO:0000256" key="3">
    <source>
        <dbReference type="ARBA" id="ARBA00023004"/>
    </source>
</evidence>